<dbReference type="Gene3D" id="3.10.180.10">
    <property type="entry name" value="2,3-Dihydroxybiphenyl 1,2-Dioxygenase, domain 1"/>
    <property type="match status" value="1"/>
</dbReference>
<evidence type="ECO:0000313" key="2">
    <source>
        <dbReference type="Proteomes" id="UP000284751"/>
    </source>
</evidence>
<proteinExistence type="predicted"/>
<dbReference type="EMBL" id="QRTC01000069">
    <property type="protein sequence ID" value="RGQ35287.1"/>
    <property type="molecule type" value="Genomic_DNA"/>
</dbReference>
<dbReference type="InterPro" id="IPR029068">
    <property type="entry name" value="Glyas_Bleomycin-R_OHBP_Dase"/>
</dbReference>
<accession>A0A412AUM1</accession>
<evidence type="ECO:0000313" key="1">
    <source>
        <dbReference type="EMBL" id="RGQ35287.1"/>
    </source>
</evidence>
<protein>
    <submittedName>
        <fullName evidence="1">VOC family protein</fullName>
    </submittedName>
</protein>
<dbReference type="Pfam" id="PF13669">
    <property type="entry name" value="Glyoxalase_4"/>
    <property type="match status" value="1"/>
</dbReference>
<organism evidence="1 2">
    <name type="scientific">[Clostridium] leptum</name>
    <dbReference type="NCBI Taxonomy" id="1535"/>
    <lineage>
        <taxon>Bacteria</taxon>
        <taxon>Bacillati</taxon>
        <taxon>Bacillota</taxon>
        <taxon>Clostridia</taxon>
        <taxon>Eubacteriales</taxon>
        <taxon>Oscillospiraceae</taxon>
        <taxon>Oscillospiraceae incertae sedis</taxon>
    </lineage>
</organism>
<dbReference type="AlphaFoldDB" id="A0A412AUM1"/>
<name>A0A412AUM1_9FIRM</name>
<sequence length="176" mass="20146">MMSAKELQEFNKNRKITQVCYVTNDYKKTIEYLTNTLNWGPWTILKNNPISAHDVKSDGKPVEGDFEFLIAATFIGDIEFEIIQPIHGVNPYSKFLEERGPGIHHIKESILDNDALDAAVAEYSSRGPKVTYQGKYMEDHYFYLDTFDALGAYYEMGNNAKVSAKPEFVGWYPEEP</sequence>
<comment type="caution">
    <text evidence="1">The sequence shown here is derived from an EMBL/GenBank/DDBJ whole genome shotgun (WGS) entry which is preliminary data.</text>
</comment>
<gene>
    <name evidence="1" type="ORF">DWY99_12825</name>
</gene>
<dbReference type="SUPFAM" id="SSF54593">
    <property type="entry name" value="Glyoxalase/Bleomycin resistance protein/Dihydroxybiphenyl dioxygenase"/>
    <property type="match status" value="1"/>
</dbReference>
<reference evidence="1 2" key="1">
    <citation type="submission" date="2018-08" db="EMBL/GenBank/DDBJ databases">
        <title>A genome reference for cultivated species of the human gut microbiota.</title>
        <authorList>
            <person name="Zou Y."/>
            <person name="Xue W."/>
            <person name="Luo G."/>
        </authorList>
    </citation>
    <scope>NUCLEOTIDE SEQUENCE [LARGE SCALE GENOMIC DNA]</scope>
    <source>
        <strain evidence="1 2">AF28-26</strain>
    </source>
</reference>
<dbReference type="Proteomes" id="UP000284751">
    <property type="component" value="Unassembled WGS sequence"/>
</dbReference>